<protein>
    <submittedName>
        <fullName evidence="1">Uncharacterized protein</fullName>
    </submittedName>
</protein>
<proteinExistence type="predicted"/>
<sequence>TISIAFSRVDGSRCDVRLQINSVL</sequence>
<dbReference type="EMBL" id="UINC01048696">
    <property type="protein sequence ID" value="SVB59548.1"/>
    <property type="molecule type" value="Genomic_DNA"/>
</dbReference>
<gene>
    <name evidence="1" type="ORF">METZ01_LOCUS212402</name>
</gene>
<organism evidence="1">
    <name type="scientific">marine metagenome</name>
    <dbReference type="NCBI Taxonomy" id="408172"/>
    <lineage>
        <taxon>unclassified sequences</taxon>
        <taxon>metagenomes</taxon>
        <taxon>ecological metagenomes</taxon>
    </lineage>
</organism>
<evidence type="ECO:0000313" key="1">
    <source>
        <dbReference type="EMBL" id="SVB59548.1"/>
    </source>
</evidence>
<name>A0A382F8Z7_9ZZZZ</name>
<accession>A0A382F8Z7</accession>
<feature type="non-terminal residue" evidence="1">
    <location>
        <position position="1"/>
    </location>
</feature>
<dbReference type="AlphaFoldDB" id="A0A382F8Z7"/>
<reference evidence="1" key="1">
    <citation type="submission" date="2018-05" db="EMBL/GenBank/DDBJ databases">
        <authorList>
            <person name="Lanie J.A."/>
            <person name="Ng W.-L."/>
            <person name="Kazmierczak K.M."/>
            <person name="Andrzejewski T.M."/>
            <person name="Davidsen T.M."/>
            <person name="Wayne K.J."/>
            <person name="Tettelin H."/>
            <person name="Glass J.I."/>
            <person name="Rusch D."/>
            <person name="Podicherti R."/>
            <person name="Tsui H.-C.T."/>
            <person name="Winkler M.E."/>
        </authorList>
    </citation>
    <scope>NUCLEOTIDE SEQUENCE</scope>
</reference>
<feature type="non-terminal residue" evidence="1">
    <location>
        <position position="24"/>
    </location>
</feature>